<keyword evidence="6" id="KW-0969">Cilium</keyword>
<evidence type="ECO:0000256" key="3">
    <source>
        <dbReference type="ARBA" id="ARBA00022737"/>
    </source>
</evidence>
<dbReference type="EMBL" id="VXIV02002878">
    <property type="protein sequence ID" value="KAF6022232.1"/>
    <property type="molecule type" value="Genomic_DNA"/>
</dbReference>
<evidence type="ECO:0000256" key="7">
    <source>
        <dbReference type="ARBA" id="ARBA00023273"/>
    </source>
</evidence>
<evidence type="ECO:0000256" key="4">
    <source>
        <dbReference type="ARBA" id="ARBA00022794"/>
    </source>
</evidence>
<keyword evidence="7" id="KW-0966">Cell projection</keyword>
<dbReference type="InterPro" id="IPR040379">
    <property type="entry name" value="WDR19/dyf-2"/>
</dbReference>
<evidence type="ECO:0000256" key="2">
    <source>
        <dbReference type="ARBA" id="ARBA00022574"/>
    </source>
</evidence>
<evidence type="ECO:0000256" key="5">
    <source>
        <dbReference type="ARBA" id="ARBA00022803"/>
    </source>
</evidence>
<dbReference type="PANTHER" id="PTHR14920:SF0">
    <property type="entry name" value="WD REPEAT DOMAIN 19"/>
    <property type="match status" value="1"/>
</dbReference>
<keyword evidence="4" id="KW-0970">Cilium biogenesis/degradation</keyword>
<sequence>MLNFVLRVTHYDAILCICCCLLPLGPVKLTDREYNGTVNSVKLNDDYAAVSLTVVCSFTRVIFTFPRIDTENDAVDEEREGCLFPEGNSDARILCHDMTPEFLIFGTDKGDIKYFFIEDWGYVNEYRHVCGVKQLYPDHSGTRLIFVDEKGDGFVYNPVNDELVDIQEFPIQCRGILWENSQTDGGVFIAYDSETIFSFIYSKHTMKAAAGHRGFCNECLLAGKTKLPFGTVPIMLNCGEVTLQTPSGKVMNIVLESHTTRKAQDLTLTDLSKALEQCIKLRRFKEAWDFCKHLNSMEAWLQMGKAALRALDIDFALRVYRHIGDVGMVLSLHKIRTLEDHKLLAGYVAMFLGEFDAAQAAFMESSLPLAALEMRRDLMHWDSALNLAKRLAPDQIPYISKEYAQQLEFTGDSQNALRHYESGITREEARRDHDEACAAGVARMSIRTGDIRRGVNMALKMPSRVLKKECAAILETMKQWSEAALLYEKGEYWDKAASVYIKSKNWAKVGELLPQVTSPKIHIQYAKAKEQDGKYKEAAAAYSSAKDWDNVIRIQLDHLQNPDEAVRVVRESESIDGAKMVAKFFIKLSDFGTAIQFLVMSKCNDEAFQLAQQHSQMEVYADIIGSDATPEDYQSIAVYFENEKNHFMAGKFSCSVANIPGH</sequence>
<organism evidence="10 11">
    <name type="scientific">Bugula neritina</name>
    <name type="common">Brown bryozoan</name>
    <name type="synonym">Sertularia neritina</name>
    <dbReference type="NCBI Taxonomy" id="10212"/>
    <lineage>
        <taxon>Eukaryota</taxon>
        <taxon>Metazoa</taxon>
        <taxon>Spiralia</taxon>
        <taxon>Lophotrochozoa</taxon>
        <taxon>Bryozoa</taxon>
        <taxon>Gymnolaemata</taxon>
        <taxon>Cheilostomatida</taxon>
        <taxon>Flustrina</taxon>
        <taxon>Buguloidea</taxon>
        <taxon>Bugulidae</taxon>
        <taxon>Bugula</taxon>
    </lineage>
</organism>
<gene>
    <name evidence="10" type="ORF">EB796_019458</name>
</gene>
<keyword evidence="2" id="KW-0853">WD repeat</keyword>
<comment type="subcellular location">
    <subcellularLocation>
        <location evidence="1">Cell projection</location>
        <location evidence="1">Cilium</location>
    </subcellularLocation>
</comment>
<dbReference type="PANTHER" id="PTHR14920">
    <property type="entry name" value="OSMOTIC AVOIDANCE ABNORMAL PROTEIN 1/WD REPEAT MEMBRANE PROTEIN"/>
    <property type="match status" value="1"/>
</dbReference>
<accession>A0A7J7J7S6</accession>
<dbReference type="GO" id="GO:0030991">
    <property type="term" value="C:intraciliary transport particle A"/>
    <property type="evidence" value="ECO:0007669"/>
    <property type="project" value="TreeGrafter"/>
</dbReference>
<evidence type="ECO:0000256" key="6">
    <source>
        <dbReference type="ARBA" id="ARBA00023069"/>
    </source>
</evidence>
<name>A0A7J7J7S6_BUGNE</name>
<keyword evidence="11" id="KW-1185">Reference proteome</keyword>
<evidence type="ECO:0000256" key="1">
    <source>
        <dbReference type="ARBA" id="ARBA00004138"/>
    </source>
</evidence>
<dbReference type="Pfam" id="PF24762">
    <property type="entry name" value="TPR_IF140-IFT172"/>
    <property type="match status" value="1"/>
</dbReference>
<keyword evidence="3" id="KW-0677">Repeat</keyword>
<evidence type="ECO:0000259" key="8">
    <source>
        <dbReference type="Pfam" id="PF15911"/>
    </source>
</evidence>
<dbReference type="GO" id="GO:0035721">
    <property type="term" value="P:intraciliary retrograde transport"/>
    <property type="evidence" value="ECO:0007669"/>
    <property type="project" value="InterPro"/>
</dbReference>
<dbReference type="AlphaFoldDB" id="A0A7J7J7S6"/>
<reference evidence="10" key="1">
    <citation type="submission" date="2020-06" db="EMBL/GenBank/DDBJ databases">
        <title>Draft genome of Bugula neritina, a colonial animal packing powerful symbionts and potential medicines.</title>
        <authorList>
            <person name="Rayko M."/>
        </authorList>
    </citation>
    <scope>NUCLEOTIDE SEQUENCE [LARGE SCALE GENOMIC DNA]</scope>
    <source>
        <strain evidence="10">Kwan_BN1</strain>
    </source>
</reference>
<proteinExistence type="predicted"/>
<comment type="caution">
    <text evidence="10">The sequence shown here is derived from an EMBL/GenBank/DDBJ whole genome shotgun (WGS) entry which is preliminary data.</text>
</comment>
<dbReference type="InterPro" id="IPR039468">
    <property type="entry name" value="WDR19_WD40_rpt"/>
</dbReference>
<protein>
    <submittedName>
        <fullName evidence="10">WDR19</fullName>
    </submittedName>
</protein>
<dbReference type="GO" id="GO:0008104">
    <property type="term" value="P:intracellular protein localization"/>
    <property type="evidence" value="ECO:0007669"/>
    <property type="project" value="UniProtKB-ARBA"/>
</dbReference>
<dbReference type="GO" id="GO:0005929">
    <property type="term" value="C:cilium"/>
    <property type="evidence" value="ECO:0007669"/>
    <property type="project" value="UniProtKB-SubCell"/>
</dbReference>
<evidence type="ECO:0000259" key="9">
    <source>
        <dbReference type="Pfam" id="PF24762"/>
    </source>
</evidence>
<dbReference type="FunFam" id="1.25.40.470:FF:000009">
    <property type="entry name" value="WD repeat-containing protein 19 isoform X1"/>
    <property type="match status" value="1"/>
</dbReference>
<evidence type="ECO:0000313" key="11">
    <source>
        <dbReference type="Proteomes" id="UP000593567"/>
    </source>
</evidence>
<evidence type="ECO:0000313" key="10">
    <source>
        <dbReference type="EMBL" id="KAF6022232.1"/>
    </source>
</evidence>
<dbReference type="Gene3D" id="1.25.40.470">
    <property type="match status" value="2"/>
</dbReference>
<dbReference type="Proteomes" id="UP000593567">
    <property type="component" value="Unassembled WGS sequence"/>
</dbReference>
<keyword evidence="5" id="KW-0802">TPR repeat</keyword>
<dbReference type="GO" id="GO:0060271">
    <property type="term" value="P:cilium assembly"/>
    <property type="evidence" value="ECO:0007669"/>
    <property type="project" value="TreeGrafter"/>
</dbReference>
<feature type="domain" description="IF140/IFT172/WDR19 TPR" evidence="9">
    <location>
        <begin position="284"/>
        <end position="645"/>
    </location>
</feature>
<dbReference type="OrthoDB" id="10250638at2759"/>
<dbReference type="Pfam" id="PF15911">
    <property type="entry name" value="Beta-prop_WDR19_2nd"/>
    <property type="match status" value="1"/>
</dbReference>
<dbReference type="InterPro" id="IPR056168">
    <property type="entry name" value="TPR_IF140/IFT172/WDR19"/>
</dbReference>
<dbReference type="FunFam" id="1.25.40.470:FF:000006">
    <property type="entry name" value="WD repeat-containing protein 19 isoform X1"/>
    <property type="match status" value="1"/>
</dbReference>
<feature type="domain" description="WDR19 WD40 repeat" evidence="8">
    <location>
        <begin position="27"/>
        <end position="258"/>
    </location>
</feature>